<evidence type="ECO:0000256" key="2">
    <source>
        <dbReference type="ARBA" id="ARBA00022475"/>
    </source>
</evidence>
<comment type="subcellular location">
    <subcellularLocation>
        <location evidence="1">Cell membrane</location>
        <topology evidence="1">Multi-pass membrane protein</topology>
    </subcellularLocation>
</comment>
<feature type="transmembrane region" description="Helical" evidence="8">
    <location>
        <begin position="214"/>
        <end position="235"/>
    </location>
</feature>
<proteinExistence type="predicted"/>
<dbReference type="EMBL" id="CP042910">
    <property type="protein sequence ID" value="QEG14826.1"/>
    <property type="molecule type" value="Genomic_DNA"/>
</dbReference>
<keyword evidence="2" id="KW-1003">Cell membrane</keyword>
<organism evidence="9 10">
    <name type="scientific">Gimesia maris</name>
    <dbReference type="NCBI Taxonomy" id="122"/>
    <lineage>
        <taxon>Bacteria</taxon>
        <taxon>Pseudomonadati</taxon>
        <taxon>Planctomycetota</taxon>
        <taxon>Planctomycetia</taxon>
        <taxon>Planctomycetales</taxon>
        <taxon>Planctomycetaceae</taxon>
        <taxon>Gimesia</taxon>
    </lineage>
</organism>
<accession>A0ABX5YGH8</accession>
<dbReference type="InterPro" id="IPR050297">
    <property type="entry name" value="LipidA_mod_glycosyltrf_83"/>
</dbReference>
<feature type="transmembrane region" description="Helical" evidence="8">
    <location>
        <begin position="37"/>
        <end position="61"/>
    </location>
</feature>
<reference evidence="9 10" key="1">
    <citation type="submission" date="2019-08" db="EMBL/GenBank/DDBJ databases">
        <title>Deep-cultivation of Planctomycetes and their phenomic and genomic characterization uncovers novel biology.</title>
        <authorList>
            <person name="Wiegand S."/>
            <person name="Jogler M."/>
            <person name="Boedeker C."/>
            <person name="Pinto D."/>
            <person name="Vollmers J."/>
            <person name="Rivas-Marin E."/>
            <person name="Kohn T."/>
            <person name="Peeters S.H."/>
            <person name="Heuer A."/>
            <person name="Rast P."/>
            <person name="Oberbeckmann S."/>
            <person name="Bunk B."/>
            <person name="Jeske O."/>
            <person name="Meyerdierks A."/>
            <person name="Storesund J.E."/>
            <person name="Kallscheuer N."/>
            <person name="Luecker S."/>
            <person name="Lage O.M."/>
            <person name="Pohl T."/>
            <person name="Merkel B.J."/>
            <person name="Hornburger P."/>
            <person name="Mueller R.-W."/>
            <person name="Bruemmer F."/>
            <person name="Labrenz M."/>
            <person name="Spormann A.M."/>
            <person name="Op den Camp H."/>
            <person name="Overmann J."/>
            <person name="Amann R."/>
            <person name="Jetten M.S.M."/>
            <person name="Mascher T."/>
            <person name="Medema M.H."/>
            <person name="Devos D.P."/>
            <person name="Kaster A.-K."/>
            <person name="Ovreas L."/>
            <person name="Rohde M."/>
            <person name="Galperin M.Y."/>
            <person name="Jogler C."/>
        </authorList>
    </citation>
    <scope>NUCLEOTIDE SEQUENCE [LARGE SCALE GENOMIC DNA]</scope>
    <source>
        <strain evidence="9 10">DSM 8797</strain>
    </source>
</reference>
<evidence type="ECO:0008006" key="11">
    <source>
        <dbReference type="Google" id="ProtNLM"/>
    </source>
</evidence>
<feature type="transmembrane region" description="Helical" evidence="8">
    <location>
        <begin position="445"/>
        <end position="463"/>
    </location>
</feature>
<feature type="transmembrane region" description="Helical" evidence="8">
    <location>
        <begin position="421"/>
        <end position="438"/>
    </location>
</feature>
<evidence type="ECO:0000256" key="3">
    <source>
        <dbReference type="ARBA" id="ARBA00022676"/>
    </source>
</evidence>
<keyword evidence="5 8" id="KW-0812">Transmembrane</keyword>
<evidence type="ECO:0000256" key="1">
    <source>
        <dbReference type="ARBA" id="ARBA00004651"/>
    </source>
</evidence>
<evidence type="ECO:0000256" key="8">
    <source>
        <dbReference type="SAM" id="Phobius"/>
    </source>
</evidence>
<protein>
    <recommendedName>
        <fullName evidence="11">Glycosyltransferase RgtA/B/C/D-like domain-containing protein</fullName>
    </recommendedName>
</protein>
<dbReference type="PANTHER" id="PTHR33908">
    <property type="entry name" value="MANNOSYLTRANSFERASE YKCB-RELATED"/>
    <property type="match status" value="1"/>
</dbReference>
<feature type="transmembrane region" description="Helical" evidence="8">
    <location>
        <begin position="247"/>
        <end position="264"/>
    </location>
</feature>
<feature type="transmembrane region" description="Helical" evidence="8">
    <location>
        <begin position="320"/>
        <end position="340"/>
    </location>
</feature>
<keyword evidence="6 8" id="KW-1133">Transmembrane helix</keyword>
<name>A0ABX5YGH8_9PLAN</name>
<keyword evidence="10" id="KW-1185">Reference proteome</keyword>
<gene>
    <name evidence="9" type="ORF">GmarT_06630</name>
</gene>
<evidence type="ECO:0000256" key="4">
    <source>
        <dbReference type="ARBA" id="ARBA00022679"/>
    </source>
</evidence>
<dbReference type="GeneID" id="98645338"/>
<dbReference type="Proteomes" id="UP000322887">
    <property type="component" value="Chromosome"/>
</dbReference>
<dbReference type="PANTHER" id="PTHR33908:SF11">
    <property type="entry name" value="MEMBRANE PROTEIN"/>
    <property type="match status" value="1"/>
</dbReference>
<evidence type="ECO:0000313" key="9">
    <source>
        <dbReference type="EMBL" id="QEG14826.1"/>
    </source>
</evidence>
<dbReference type="RefSeq" id="WP_187782336.1">
    <property type="nucleotide sequence ID" value="NZ_CP042910.1"/>
</dbReference>
<keyword evidence="4" id="KW-0808">Transferase</keyword>
<keyword evidence="7 8" id="KW-0472">Membrane</keyword>
<feature type="transmembrane region" description="Helical" evidence="8">
    <location>
        <begin position="173"/>
        <end position="194"/>
    </location>
</feature>
<evidence type="ECO:0000313" key="10">
    <source>
        <dbReference type="Proteomes" id="UP000322887"/>
    </source>
</evidence>
<evidence type="ECO:0000256" key="6">
    <source>
        <dbReference type="ARBA" id="ARBA00022989"/>
    </source>
</evidence>
<feature type="transmembrane region" description="Helical" evidence="8">
    <location>
        <begin position="469"/>
        <end position="486"/>
    </location>
</feature>
<keyword evidence="3" id="KW-0328">Glycosyltransferase</keyword>
<sequence>MNTVVPRLISGVFAGITGLAVLEMLRLKGSTLVQQPSLATILAACGVMGTLVGIVGCLMPRRYWKILLSNGQQFYSALALPRPMVNHWAGSLLLSGSLVVYFIVLMNILPQQPPPDNNDQASFLMQAKAVQEAGGPVTLAQQLMAGEYSEANQHPLYVALLSYFPNYETGKRLSAMCGLCALLIFTMGIARCYGNLVGGLTGILLSINAAYCQLTARVVCEGLLLIFVAALWLMVLRIPDFRKPSRLPSLLLIGIGLTLGLAWLTKGTALLLMLGLVLWLCSYTVNWNRCIPAILQQQPTDDSMTGENQTKHTTVPLKRVVIGVALVIGSFTVIAAPLLIRNVRVYGSPTFNANSYLLFEDEFSEPHALIKERGSLRNAAQNYWQSHTISEMIKREVKGLLWQIFIFLRSLGPLPFGEGRLFFGLLALPFLIVGLMSESGPSRRLYLICMLLFCLAFAWYLPIAAGERFLIPLLLPSLAFVSLGLVRTGQLLLVRRSG</sequence>
<evidence type="ECO:0000256" key="7">
    <source>
        <dbReference type="ARBA" id="ARBA00023136"/>
    </source>
</evidence>
<feature type="transmembrane region" description="Helical" evidence="8">
    <location>
        <begin position="88"/>
        <end position="109"/>
    </location>
</feature>
<evidence type="ECO:0000256" key="5">
    <source>
        <dbReference type="ARBA" id="ARBA00022692"/>
    </source>
</evidence>
<feature type="transmembrane region" description="Helical" evidence="8">
    <location>
        <begin position="6"/>
        <end position="25"/>
    </location>
</feature>